<evidence type="ECO:0000313" key="2">
    <source>
        <dbReference type="Proteomes" id="UP000182264"/>
    </source>
</evidence>
<gene>
    <name evidence="1" type="ORF">A7E75_01260</name>
</gene>
<sequence>MEKLVEKSTRQYRAIGEQLDRLAELLQERQADALQEALQQWHALDEEARQTDHQLMALLQTAHPTPRHLAALHDRNQLMFRICHRCQELLQRARTLQALTGEELARLKNGRKALGGYRASSQGMHHSTLGSC</sequence>
<organism evidence="1 2">
    <name type="scientific">Syntrophotalea acetylenica</name>
    <name type="common">Pelobacter acetylenicus</name>
    <dbReference type="NCBI Taxonomy" id="29542"/>
    <lineage>
        <taxon>Bacteria</taxon>
        <taxon>Pseudomonadati</taxon>
        <taxon>Thermodesulfobacteriota</taxon>
        <taxon>Desulfuromonadia</taxon>
        <taxon>Desulfuromonadales</taxon>
        <taxon>Syntrophotaleaceae</taxon>
        <taxon>Syntrophotalea</taxon>
    </lineage>
</organism>
<evidence type="ECO:0008006" key="3">
    <source>
        <dbReference type="Google" id="ProtNLM"/>
    </source>
</evidence>
<keyword evidence="2" id="KW-1185">Reference proteome</keyword>
<dbReference type="OrthoDB" id="9983695at2"/>
<name>A0A1L3GD85_SYNAC</name>
<dbReference type="RefSeq" id="WP_072285612.1">
    <property type="nucleotide sequence ID" value="NZ_CP015455.1"/>
</dbReference>
<accession>A0A1L3GD85</accession>
<dbReference type="AlphaFoldDB" id="A0A1L3GD85"/>
<proteinExistence type="predicted"/>
<dbReference type="STRING" id="29542.A6070_09870"/>
<reference evidence="1 2" key="1">
    <citation type="journal article" date="2017" name="Genome Announc.">
        <title>Complete Genome Sequences of Two Acetylene-Fermenting Pelobacter acetylenicus Strains.</title>
        <authorList>
            <person name="Sutton J.M."/>
            <person name="Baesman S.M."/>
            <person name="Fierst J.L."/>
            <person name="Poret-Peterson A.T."/>
            <person name="Oremland R.S."/>
            <person name="Dunlap D.S."/>
            <person name="Akob D.M."/>
        </authorList>
    </citation>
    <scope>NUCLEOTIDE SEQUENCE [LARGE SCALE GENOMIC DNA]</scope>
    <source>
        <strain evidence="1 2">DSM 3247</strain>
    </source>
</reference>
<dbReference type="KEGG" id="pace:A6070_09870"/>
<evidence type="ECO:0000313" key="1">
    <source>
        <dbReference type="EMBL" id="APG23799.1"/>
    </source>
</evidence>
<protein>
    <recommendedName>
        <fullName evidence="3">FlgN family protein</fullName>
    </recommendedName>
</protein>
<dbReference type="Proteomes" id="UP000182264">
    <property type="component" value="Chromosome"/>
</dbReference>
<dbReference type="EMBL" id="CP015518">
    <property type="protein sequence ID" value="APG23799.1"/>
    <property type="molecule type" value="Genomic_DNA"/>
</dbReference>